<dbReference type="AlphaFoldDB" id="A0A9Q0QYE1"/>
<comment type="caution">
    <text evidence="2">The sequence shown here is derived from an EMBL/GenBank/DDBJ whole genome shotgun (WGS) entry which is preliminary data.</text>
</comment>
<name>A0A9Q0QYE1_9MAGN</name>
<feature type="region of interest" description="Disordered" evidence="1">
    <location>
        <begin position="36"/>
        <end position="56"/>
    </location>
</feature>
<evidence type="ECO:0000313" key="2">
    <source>
        <dbReference type="EMBL" id="KAJ4976648.1"/>
    </source>
</evidence>
<evidence type="ECO:0000256" key="1">
    <source>
        <dbReference type="SAM" id="MobiDB-lite"/>
    </source>
</evidence>
<keyword evidence="3" id="KW-1185">Reference proteome</keyword>
<protein>
    <submittedName>
        <fullName evidence="2">Uncharacterized protein</fullName>
    </submittedName>
</protein>
<reference evidence="2" key="1">
    <citation type="journal article" date="2023" name="Plant J.">
        <title>The genome of the king protea, Protea cynaroides.</title>
        <authorList>
            <person name="Chang J."/>
            <person name="Duong T.A."/>
            <person name="Schoeman C."/>
            <person name="Ma X."/>
            <person name="Roodt D."/>
            <person name="Barker N."/>
            <person name="Li Z."/>
            <person name="Van de Peer Y."/>
            <person name="Mizrachi E."/>
        </authorList>
    </citation>
    <scope>NUCLEOTIDE SEQUENCE</scope>
    <source>
        <tissue evidence="2">Young leaves</tissue>
    </source>
</reference>
<feature type="region of interest" description="Disordered" evidence="1">
    <location>
        <begin position="158"/>
        <end position="179"/>
    </location>
</feature>
<dbReference type="EMBL" id="JAMYWD010000003">
    <property type="protein sequence ID" value="KAJ4976648.1"/>
    <property type="molecule type" value="Genomic_DNA"/>
</dbReference>
<sequence length="179" mass="19238">MFRVFVVNPMVFQGFSKVAWLGLFADGRRVQEERCSARGNPGKGLGELPATTMPASLAGMPTGGGVEYRCTGSRDLSIVVGRRNDKEVAKVVTNQMSMPGEPTVVGEGDDTAAMGVYCRLGPAGQFDRLEQQRFVFIKSRNLAQGRSVQAPVSGVLPTVREARSKAEGSSRESAEVGRR</sequence>
<proteinExistence type="predicted"/>
<gene>
    <name evidence="2" type="ORF">NE237_001754</name>
</gene>
<accession>A0A9Q0QYE1</accession>
<feature type="compositionally biased region" description="Basic and acidic residues" evidence="1">
    <location>
        <begin position="160"/>
        <end position="179"/>
    </location>
</feature>
<dbReference type="Proteomes" id="UP001141806">
    <property type="component" value="Unassembled WGS sequence"/>
</dbReference>
<evidence type="ECO:0000313" key="3">
    <source>
        <dbReference type="Proteomes" id="UP001141806"/>
    </source>
</evidence>
<organism evidence="2 3">
    <name type="scientific">Protea cynaroides</name>
    <dbReference type="NCBI Taxonomy" id="273540"/>
    <lineage>
        <taxon>Eukaryota</taxon>
        <taxon>Viridiplantae</taxon>
        <taxon>Streptophyta</taxon>
        <taxon>Embryophyta</taxon>
        <taxon>Tracheophyta</taxon>
        <taxon>Spermatophyta</taxon>
        <taxon>Magnoliopsida</taxon>
        <taxon>Proteales</taxon>
        <taxon>Proteaceae</taxon>
        <taxon>Protea</taxon>
    </lineage>
</organism>